<proteinExistence type="predicted"/>
<evidence type="ECO:0000313" key="3">
    <source>
        <dbReference type="Proteomes" id="UP001415169"/>
    </source>
</evidence>
<reference evidence="2" key="2">
    <citation type="submission" date="2023-12" db="EMBL/GenBank/DDBJ databases">
        <authorList>
            <person name="Sun Q."/>
            <person name="Inoue M."/>
        </authorList>
    </citation>
    <scope>NUCLEOTIDE SEQUENCE</scope>
    <source>
        <strain evidence="2">JCM 17590</strain>
    </source>
</reference>
<dbReference type="RefSeq" id="WP_344790031.1">
    <property type="nucleotide sequence ID" value="NZ_BAABBV010000001.1"/>
</dbReference>
<feature type="domain" description="Imm-5-like" evidence="1">
    <location>
        <begin position="6"/>
        <end position="130"/>
    </location>
</feature>
<evidence type="ECO:0000259" key="1">
    <source>
        <dbReference type="Pfam" id="PF21805"/>
    </source>
</evidence>
<name>A0ABP7ZE88_9MICO</name>
<comment type="caution">
    <text evidence="2">The sequence shown here is derived from an EMBL/GenBank/DDBJ whole genome shotgun (WGS) entry which is preliminary data.</text>
</comment>
<accession>A0ABP7ZE88</accession>
<dbReference type="Proteomes" id="UP001415169">
    <property type="component" value="Unassembled WGS sequence"/>
</dbReference>
<sequence length="177" mass="18224">MASAQSLSEDQRRLVAAWAADCAERVLPLFESEAPEDGRARDAIARARAFARGELGTAGEIRRRFVDGRAAASVTSAAAVAAARSAAQASGVAHMGAHALGAAAYAVKAVGISRPMSVSAELDWQWQHMSPEVRDALRLLPALGEDPAGPLAAGGLLARGDVGDAIRVLQSLLSGES</sequence>
<reference evidence="2" key="1">
    <citation type="journal article" date="2014" name="Int. J. Syst. Evol. Microbiol.">
        <title>Complete genome of a new Firmicutes species belonging to the dominant human colonic microbiota ('Ruminococcus bicirculans') reveals two chromosomes and a selective capacity to utilize plant glucans.</title>
        <authorList>
            <consortium name="NISC Comparative Sequencing Program"/>
            <person name="Wegmann U."/>
            <person name="Louis P."/>
            <person name="Goesmann A."/>
            <person name="Henrissat B."/>
            <person name="Duncan S.H."/>
            <person name="Flint H.J."/>
        </authorList>
    </citation>
    <scope>NUCLEOTIDE SEQUENCE</scope>
    <source>
        <strain evidence="2">JCM 17590</strain>
    </source>
</reference>
<organism evidence="2 3">
    <name type="scientific">Gryllotalpicola daejeonensis</name>
    <dbReference type="NCBI Taxonomy" id="993087"/>
    <lineage>
        <taxon>Bacteria</taxon>
        <taxon>Bacillati</taxon>
        <taxon>Actinomycetota</taxon>
        <taxon>Actinomycetes</taxon>
        <taxon>Micrococcales</taxon>
        <taxon>Microbacteriaceae</taxon>
        <taxon>Gryllotalpicola</taxon>
    </lineage>
</organism>
<gene>
    <name evidence="2" type="ORF">GCM10022286_03650</name>
</gene>
<dbReference type="Pfam" id="PF21805">
    <property type="entry name" value="Imm5_like"/>
    <property type="match status" value="1"/>
</dbReference>
<protein>
    <recommendedName>
        <fullName evidence="1">Imm-5-like domain-containing protein</fullName>
    </recommendedName>
</protein>
<keyword evidence="3" id="KW-1185">Reference proteome</keyword>
<evidence type="ECO:0000313" key="2">
    <source>
        <dbReference type="EMBL" id="GAA4155111.1"/>
    </source>
</evidence>
<dbReference type="InterPro" id="IPR048667">
    <property type="entry name" value="Imm5-like"/>
</dbReference>
<dbReference type="EMBL" id="BAABBV010000001">
    <property type="protein sequence ID" value="GAA4155111.1"/>
    <property type="molecule type" value="Genomic_DNA"/>
</dbReference>